<keyword evidence="2" id="KW-1185">Reference proteome</keyword>
<comment type="caution">
    <text evidence="1">The sequence shown here is derived from an EMBL/GenBank/DDBJ whole genome shotgun (WGS) entry which is preliminary data.</text>
</comment>
<evidence type="ECO:0008006" key="3">
    <source>
        <dbReference type="Google" id="ProtNLM"/>
    </source>
</evidence>
<evidence type="ECO:0000313" key="2">
    <source>
        <dbReference type="Proteomes" id="UP001206572"/>
    </source>
</evidence>
<gene>
    <name evidence="1" type="ORF">NX780_03660</name>
</gene>
<reference evidence="1 2" key="1">
    <citation type="submission" date="2022-08" db="EMBL/GenBank/DDBJ databases">
        <title>Reclassification of Massilia species as members of the genera Telluria, Duganella, Pseudoduganella, Mokoshia gen. nov. and Zemynaea gen. nov. using orthogonal and non-orthogonal genome-based approaches.</title>
        <authorList>
            <person name="Bowman J.P."/>
        </authorList>
    </citation>
    <scope>NUCLEOTIDE SEQUENCE [LARGE SCALE GENOMIC DNA]</scope>
    <source>
        <strain evidence="1 2">JCM 31661</strain>
    </source>
</reference>
<dbReference type="Proteomes" id="UP001206572">
    <property type="component" value="Unassembled WGS sequence"/>
</dbReference>
<organism evidence="1 2">
    <name type="scientific">Massilia agri</name>
    <dbReference type="NCBI Taxonomy" id="1886785"/>
    <lineage>
        <taxon>Bacteria</taxon>
        <taxon>Pseudomonadati</taxon>
        <taxon>Pseudomonadota</taxon>
        <taxon>Betaproteobacteria</taxon>
        <taxon>Burkholderiales</taxon>
        <taxon>Oxalobacteraceae</taxon>
        <taxon>Telluria group</taxon>
        <taxon>Massilia</taxon>
    </lineage>
</organism>
<proteinExistence type="predicted"/>
<dbReference type="EMBL" id="JANUHA010000002">
    <property type="protein sequence ID" value="MCS0595438.1"/>
    <property type="molecule type" value="Genomic_DNA"/>
</dbReference>
<name>A0ABT2AGX4_9BURK</name>
<protein>
    <recommendedName>
        <fullName evidence="3">Lactate dehydrogenase</fullName>
    </recommendedName>
</protein>
<accession>A0ABT2AGX4</accession>
<sequence length="484" mass="52536">MSTISSLSQLQAAAPYPAPSSRSGSAVQAAAAAPSAVVKLSKEGLAAAEEAAQKPVTTAMRYKDLGAELLAAFRSGPIKPVADAAMPEDVDNRFALSVTTASGGKVDLVLANLGDEMFMRVDADADLGEDEREALAGLAKGFQAAIDGMAIDPPRIRLGELARLHPLLESIKLRAEVTLPGEPAERQSLDLHIDADRRSLAIDGPRGAISLAIDTGKLELLGTKQQQARAIDTYLKGFDHAVRRGHGNTELATMFKDAFSDLSRTSNRDAIETGMPAGERKPLSKVDRAVLTGLADFEASVTGTPRQDNPARREEVTGFHYALSQATRTEEKDARRSLSQVQNSQLKAQFHEALNKGDLPAFDFRSETQNYRYHEINDSASSTVSLDYKDGRLTGARMEQTLSESERVRKYVLGRLMSDETIPGQYVLVRNLMDALAPYQPGQTGKLETDDSREKRYQGTLDALNEELVLLGTRLELADRDARL</sequence>
<dbReference type="RefSeq" id="WP_258826500.1">
    <property type="nucleotide sequence ID" value="NZ_JANUHA010000002.1"/>
</dbReference>
<evidence type="ECO:0000313" key="1">
    <source>
        <dbReference type="EMBL" id="MCS0595438.1"/>
    </source>
</evidence>